<dbReference type="GO" id="GO:0006508">
    <property type="term" value="P:proteolysis"/>
    <property type="evidence" value="ECO:0007669"/>
    <property type="project" value="UniProtKB-KW"/>
</dbReference>
<keyword evidence="4" id="KW-0378">Hydrolase</keyword>
<dbReference type="AlphaFoldDB" id="A0AAN7W072"/>
<evidence type="ECO:0000256" key="1">
    <source>
        <dbReference type="ARBA" id="ARBA00011079"/>
    </source>
</evidence>
<proteinExistence type="inferred from homology"/>
<reference evidence="7" key="1">
    <citation type="submission" date="2023-08" db="EMBL/GenBank/DDBJ databases">
        <title>Black Yeasts Isolated from many extreme environments.</title>
        <authorList>
            <person name="Coleine C."/>
            <person name="Stajich J.E."/>
            <person name="Selbmann L."/>
        </authorList>
    </citation>
    <scope>NUCLEOTIDE SEQUENCE</scope>
    <source>
        <strain evidence="7">CCFEE 5810</strain>
    </source>
</reference>
<dbReference type="EMBL" id="JAVRQU010000015">
    <property type="protein sequence ID" value="KAK5694674.1"/>
    <property type="molecule type" value="Genomic_DNA"/>
</dbReference>
<dbReference type="Pfam" id="PF05577">
    <property type="entry name" value="Peptidase_S28"/>
    <property type="match status" value="1"/>
</dbReference>
<evidence type="ECO:0000256" key="6">
    <source>
        <dbReference type="SAM" id="SignalP"/>
    </source>
</evidence>
<evidence type="ECO:0000256" key="3">
    <source>
        <dbReference type="ARBA" id="ARBA00022729"/>
    </source>
</evidence>
<sequence length="544" mass="60134">MIFVAATVLACCVGAIASVQRVPGRAQYGAIEARQSTTEYAAHTIDQIIDHFPNSSRYEPHTSATFKQRYFFDDSYYKPGGPVFLYIGGETSGESRFSNLETGIIQILMEATHGLGVILENRYYGESYPFETSTTDELRFLTTEQTIADNAYFVQHATFPGVNATLTSPHAPWILYGGSLAGAQTAFSLKTYGGDDGLLWAGIGASATTKAKLAYTEWYDPIQKYAPQDCVGSLNAIVDKIDQVFATGNAAAIHKMKALFGLEALTDNGDFAMTIAYPLGGPMNYPTNTWQEIIWGDNGSQDFWLFCTNVTNLDAPENITQVDYALSQYTGGEPWANLGNYANYIKNYLIPICDGAPINSSACFGEQNITYWADTANSVSRSYLYSTCTEAGLYQVARPHGPTLISRSLQVNYTQRWCDWSFPPGKHSSIPATPDLWQINKYGGYNVSAPRLAHIDGDQDVWLDICYHSNDAPKRYTTSWEDAELHPQLLISGAGHHWDSYGIKNLTAEPQFIQNAHLWEIRTVERWLKSWDALKGIGGYGSGA</sequence>
<dbReference type="Gene3D" id="3.40.50.1820">
    <property type="entry name" value="alpha/beta hydrolase"/>
    <property type="match status" value="2"/>
</dbReference>
<evidence type="ECO:0000256" key="2">
    <source>
        <dbReference type="ARBA" id="ARBA00022670"/>
    </source>
</evidence>
<keyword evidence="5" id="KW-0325">Glycoprotein</keyword>
<evidence type="ECO:0008006" key="9">
    <source>
        <dbReference type="Google" id="ProtNLM"/>
    </source>
</evidence>
<comment type="caution">
    <text evidence="7">The sequence shown here is derived from an EMBL/GenBank/DDBJ whole genome shotgun (WGS) entry which is preliminary data.</text>
</comment>
<dbReference type="GO" id="GO:0070008">
    <property type="term" value="F:serine-type exopeptidase activity"/>
    <property type="evidence" value="ECO:0007669"/>
    <property type="project" value="InterPro"/>
</dbReference>
<feature type="chain" id="PRO_5042950520" description="Extracelular serine carboxypeptidase" evidence="6">
    <location>
        <begin position="18"/>
        <end position="544"/>
    </location>
</feature>
<keyword evidence="2" id="KW-0645">Protease</keyword>
<accession>A0AAN7W072</accession>
<name>A0AAN7W072_9PEZI</name>
<protein>
    <recommendedName>
        <fullName evidence="9">Extracelular serine carboxypeptidase</fullName>
    </recommendedName>
</protein>
<dbReference type="GO" id="GO:0008239">
    <property type="term" value="F:dipeptidyl-peptidase activity"/>
    <property type="evidence" value="ECO:0007669"/>
    <property type="project" value="TreeGrafter"/>
</dbReference>
<dbReference type="InterPro" id="IPR008758">
    <property type="entry name" value="Peptidase_S28"/>
</dbReference>
<dbReference type="Proteomes" id="UP001310594">
    <property type="component" value="Unassembled WGS sequence"/>
</dbReference>
<dbReference type="InterPro" id="IPR029058">
    <property type="entry name" value="AB_hydrolase_fold"/>
</dbReference>
<evidence type="ECO:0000313" key="7">
    <source>
        <dbReference type="EMBL" id="KAK5694674.1"/>
    </source>
</evidence>
<dbReference type="PANTHER" id="PTHR11010">
    <property type="entry name" value="PROTEASE S28 PRO-X CARBOXYPEPTIDASE-RELATED"/>
    <property type="match status" value="1"/>
</dbReference>
<gene>
    <name evidence="7" type="ORF">LTR97_009264</name>
</gene>
<feature type="signal peptide" evidence="6">
    <location>
        <begin position="1"/>
        <end position="17"/>
    </location>
</feature>
<evidence type="ECO:0000256" key="5">
    <source>
        <dbReference type="ARBA" id="ARBA00023180"/>
    </source>
</evidence>
<evidence type="ECO:0000256" key="4">
    <source>
        <dbReference type="ARBA" id="ARBA00022801"/>
    </source>
</evidence>
<comment type="similarity">
    <text evidence="1">Belongs to the peptidase S28 family.</text>
</comment>
<keyword evidence="3 6" id="KW-0732">Signal</keyword>
<dbReference type="PANTHER" id="PTHR11010:SF117">
    <property type="entry name" value="SERINE PROTEASE 16"/>
    <property type="match status" value="1"/>
</dbReference>
<evidence type="ECO:0000313" key="8">
    <source>
        <dbReference type="Proteomes" id="UP001310594"/>
    </source>
</evidence>
<organism evidence="7 8">
    <name type="scientific">Elasticomyces elasticus</name>
    <dbReference type="NCBI Taxonomy" id="574655"/>
    <lineage>
        <taxon>Eukaryota</taxon>
        <taxon>Fungi</taxon>
        <taxon>Dikarya</taxon>
        <taxon>Ascomycota</taxon>
        <taxon>Pezizomycotina</taxon>
        <taxon>Dothideomycetes</taxon>
        <taxon>Dothideomycetidae</taxon>
        <taxon>Mycosphaerellales</taxon>
        <taxon>Teratosphaeriaceae</taxon>
        <taxon>Elasticomyces</taxon>
    </lineage>
</organism>